<organism evidence="1 2">
    <name type="scientific">Ancylobacter novellus</name>
    <name type="common">Thiobacillus novellus</name>
    <dbReference type="NCBI Taxonomy" id="921"/>
    <lineage>
        <taxon>Bacteria</taxon>
        <taxon>Pseudomonadati</taxon>
        <taxon>Pseudomonadota</taxon>
        <taxon>Alphaproteobacteria</taxon>
        <taxon>Hyphomicrobiales</taxon>
        <taxon>Xanthobacteraceae</taxon>
        <taxon>Ancylobacter</taxon>
    </lineage>
</organism>
<dbReference type="Proteomes" id="UP000248887">
    <property type="component" value="Unassembled WGS sequence"/>
</dbReference>
<proteinExistence type="predicted"/>
<reference evidence="1 2" key="1">
    <citation type="submission" date="2017-08" db="EMBL/GenBank/DDBJ databases">
        <title>Infants hospitalized years apart are colonized by the same room-sourced microbial strains.</title>
        <authorList>
            <person name="Brooks B."/>
            <person name="Olm M.R."/>
            <person name="Firek B.A."/>
            <person name="Baker R."/>
            <person name="Thomas B.C."/>
            <person name="Morowitz M.J."/>
            <person name="Banfield J.F."/>
        </authorList>
    </citation>
    <scope>NUCLEOTIDE SEQUENCE [LARGE SCALE GENOMIC DNA]</scope>
    <source>
        <strain evidence="1">S2_005_001_R2_27</strain>
    </source>
</reference>
<evidence type="ECO:0000313" key="2">
    <source>
        <dbReference type="Proteomes" id="UP000248887"/>
    </source>
</evidence>
<accession>A0A2W5SVI5</accession>
<dbReference type="AlphaFoldDB" id="A0A2W5SVI5"/>
<comment type="caution">
    <text evidence="1">The sequence shown here is derived from an EMBL/GenBank/DDBJ whole genome shotgun (WGS) entry which is preliminary data.</text>
</comment>
<dbReference type="EMBL" id="QFQD01000122">
    <property type="protein sequence ID" value="PZQ78750.1"/>
    <property type="molecule type" value="Genomic_DNA"/>
</dbReference>
<gene>
    <name evidence="1" type="ORF">DI549_22030</name>
</gene>
<protein>
    <submittedName>
        <fullName evidence="1">Uncharacterized protein</fullName>
    </submittedName>
</protein>
<name>A0A2W5SVI5_ANCNO</name>
<evidence type="ECO:0000313" key="1">
    <source>
        <dbReference type="EMBL" id="PZQ78750.1"/>
    </source>
</evidence>
<sequence>MRRGYGRRIGLSVVQVSRLLFVNLMIFPGEGGEVDVGTFRHGTTIKVREASSHTMPRRG</sequence>